<name>A0ABW4HPF5_9BACI</name>
<dbReference type="EMBL" id="JBHUDE010000035">
    <property type="protein sequence ID" value="MFD1607391.1"/>
    <property type="molecule type" value="Genomic_DNA"/>
</dbReference>
<evidence type="ECO:0000313" key="3">
    <source>
        <dbReference type="Proteomes" id="UP001597221"/>
    </source>
</evidence>
<keyword evidence="1" id="KW-0472">Membrane</keyword>
<proteinExistence type="predicted"/>
<reference evidence="3" key="1">
    <citation type="journal article" date="2019" name="Int. J. Syst. Evol. Microbiol.">
        <title>The Global Catalogue of Microorganisms (GCM) 10K type strain sequencing project: providing services to taxonomists for standard genome sequencing and annotation.</title>
        <authorList>
            <consortium name="The Broad Institute Genomics Platform"/>
            <consortium name="The Broad Institute Genome Sequencing Center for Infectious Disease"/>
            <person name="Wu L."/>
            <person name="Ma J."/>
        </authorList>
    </citation>
    <scope>NUCLEOTIDE SEQUENCE [LARGE SCALE GENOMIC DNA]</scope>
    <source>
        <strain evidence="3">CGMCC 1.12376</strain>
    </source>
</reference>
<evidence type="ECO:0000256" key="1">
    <source>
        <dbReference type="SAM" id="Phobius"/>
    </source>
</evidence>
<keyword evidence="3" id="KW-1185">Reference proteome</keyword>
<keyword evidence="1" id="KW-0812">Transmembrane</keyword>
<dbReference type="RefSeq" id="WP_379596715.1">
    <property type="nucleotide sequence ID" value="NZ_JBHUDE010000035.1"/>
</dbReference>
<evidence type="ECO:0000313" key="2">
    <source>
        <dbReference type="EMBL" id="MFD1607391.1"/>
    </source>
</evidence>
<accession>A0ABW4HPF5</accession>
<comment type="caution">
    <text evidence="2">The sequence shown here is derived from an EMBL/GenBank/DDBJ whole genome shotgun (WGS) entry which is preliminary data.</text>
</comment>
<keyword evidence="1" id="KW-1133">Transmembrane helix</keyword>
<gene>
    <name evidence="2" type="ORF">ACFSBH_06985</name>
</gene>
<sequence>MLRMSIAAIVILGFLTGFINANSSTESVVWLVLGCTGLLGAVTWGYSSRQIIQAIKNSSDF</sequence>
<feature type="transmembrane region" description="Helical" evidence="1">
    <location>
        <begin position="31"/>
        <end position="47"/>
    </location>
</feature>
<protein>
    <submittedName>
        <fullName evidence="2">Uncharacterized protein</fullName>
    </submittedName>
</protein>
<dbReference type="Proteomes" id="UP001597221">
    <property type="component" value="Unassembled WGS sequence"/>
</dbReference>
<organism evidence="2 3">
    <name type="scientific">Oceanobacillus luteolus</name>
    <dbReference type="NCBI Taxonomy" id="1274358"/>
    <lineage>
        <taxon>Bacteria</taxon>
        <taxon>Bacillati</taxon>
        <taxon>Bacillota</taxon>
        <taxon>Bacilli</taxon>
        <taxon>Bacillales</taxon>
        <taxon>Bacillaceae</taxon>
        <taxon>Oceanobacillus</taxon>
    </lineage>
</organism>